<protein>
    <submittedName>
        <fullName evidence="2">Uncharacterized protein</fullName>
    </submittedName>
</protein>
<accession>A0A3M7T392</accession>
<reference evidence="2 3" key="1">
    <citation type="journal article" date="2018" name="Sci. Rep.">
        <title>Genomic signatures of local adaptation to the degree of environmental predictability in rotifers.</title>
        <authorList>
            <person name="Franch-Gras L."/>
            <person name="Hahn C."/>
            <person name="Garcia-Roger E.M."/>
            <person name="Carmona M.J."/>
            <person name="Serra M."/>
            <person name="Gomez A."/>
        </authorList>
    </citation>
    <scope>NUCLEOTIDE SEQUENCE [LARGE SCALE GENOMIC DNA]</scope>
    <source>
        <strain evidence="2">HYR1</strain>
    </source>
</reference>
<dbReference type="EMBL" id="REGN01000361">
    <property type="protein sequence ID" value="RNA42496.1"/>
    <property type="molecule type" value="Genomic_DNA"/>
</dbReference>
<feature type="transmembrane region" description="Helical" evidence="1">
    <location>
        <begin position="30"/>
        <end position="47"/>
    </location>
</feature>
<dbReference type="Proteomes" id="UP000276133">
    <property type="component" value="Unassembled WGS sequence"/>
</dbReference>
<name>A0A3M7T392_BRAPC</name>
<comment type="caution">
    <text evidence="2">The sequence shown here is derived from an EMBL/GenBank/DDBJ whole genome shotgun (WGS) entry which is preliminary data.</text>
</comment>
<evidence type="ECO:0000313" key="3">
    <source>
        <dbReference type="Proteomes" id="UP000276133"/>
    </source>
</evidence>
<organism evidence="2 3">
    <name type="scientific">Brachionus plicatilis</name>
    <name type="common">Marine rotifer</name>
    <name type="synonym">Brachionus muelleri</name>
    <dbReference type="NCBI Taxonomy" id="10195"/>
    <lineage>
        <taxon>Eukaryota</taxon>
        <taxon>Metazoa</taxon>
        <taxon>Spiralia</taxon>
        <taxon>Gnathifera</taxon>
        <taxon>Rotifera</taxon>
        <taxon>Eurotatoria</taxon>
        <taxon>Monogononta</taxon>
        <taxon>Pseudotrocha</taxon>
        <taxon>Ploima</taxon>
        <taxon>Brachionidae</taxon>
        <taxon>Brachionus</taxon>
    </lineage>
</organism>
<dbReference type="AlphaFoldDB" id="A0A3M7T392"/>
<evidence type="ECO:0000313" key="2">
    <source>
        <dbReference type="EMBL" id="RNA42496.1"/>
    </source>
</evidence>
<evidence type="ECO:0000256" key="1">
    <source>
        <dbReference type="SAM" id="Phobius"/>
    </source>
</evidence>
<keyword evidence="1" id="KW-0472">Membrane</keyword>
<gene>
    <name evidence="2" type="ORF">BpHYR1_036597</name>
</gene>
<sequence>MTVNNTKVPLNKSQGTDNALSQMLMNTNDYFGYFFTAIAISRLLIISPKPSITNRNRHHFIMQFKFILHHNQNLLYSSHLKISLNFIQKIYEITAYSSKSVKSVSAEKT</sequence>
<keyword evidence="3" id="KW-1185">Reference proteome</keyword>
<keyword evidence="1" id="KW-1133">Transmembrane helix</keyword>
<keyword evidence="1" id="KW-0812">Transmembrane</keyword>
<proteinExistence type="predicted"/>